<evidence type="ECO:0000313" key="3">
    <source>
        <dbReference type="EMBL" id="KAJ6840585.1"/>
    </source>
</evidence>
<reference evidence="3" key="1">
    <citation type="journal article" date="2023" name="GigaByte">
        <title>Genome assembly of the bearded iris, Iris pallida Lam.</title>
        <authorList>
            <person name="Bruccoleri R.E."/>
            <person name="Oakeley E.J."/>
            <person name="Faust A.M.E."/>
            <person name="Altorfer M."/>
            <person name="Dessus-Babus S."/>
            <person name="Burckhardt D."/>
            <person name="Oertli M."/>
            <person name="Naumann U."/>
            <person name="Petersen F."/>
            <person name="Wong J."/>
        </authorList>
    </citation>
    <scope>NUCLEOTIDE SEQUENCE</scope>
    <source>
        <strain evidence="3">GSM-AAB239-AS_SAM_17_03QT</strain>
    </source>
</reference>
<dbReference type="EMBL" id="JANAVB010009386">
    <property type="protein sequence ID" value="KAJ6840585.1"/>
    <property type="molecule type" value="Genomic_DNA"/>
</dbReference>
<protein>
    <submittedName>
        <fullName evidence="3">Uncharacterized protein</fullName>
    </submittedName>
</protein>
<feature type="signal peptide" evidence="2">
    <location>
        <begin position="1"/>
        <end position="24"/>
    </location>
</feature>
<proteinExistence type="predicted"/>
<evidence type="ECO:0000256" key="2">
    <source>
        <dbReference type="SAM" id="SignalP"/>
    </source>
</evidence>
<gene>
    <name evidence="3" type="ORF">M6B38_309205</name>
</gene>
<evidence type="ECO:0000256" key="1">
    <source>
        <dbReference type="SAM" id="MobiDB-lite"/>
    </source>
</evidence>
<feature type="compositionally biased region" description="Basic and acidic residues" evidence="1">
    <location>
        <begin position="88"/>
        <end position="99"/>
    </location>
</feature>
<name>A0AAX6HJQ0_IRIPA</name>
<feature type="compositionally biased region" description="Basic residues" evidence="1">
    <location>
        <begin position="67"/>
        <end position="79"/>
    </location>
</feature>
<comment type="caution">
    <text evidence="3">The sequence shown here is derived from an EMBL/GenBank/DDBJ whole genome shotgun (WGS) entry which is preliminary data.</text>
</comment>
<dbReference type="AlphaFoldDB" id="A0AAX6HJQ0"/>
<feature type="region of interest" description="Disordered" evidence="1">
    <location>
        <begin position="65"/>
        <end position="99"/>
    </location>
</feature>
<reference evidence="3" key="2">
    <citation type="submission" date="2023-04" db="EMBL/GenBank/DDBJ databases">
        <authorList>
            <person name="Bruccoleri R.E."/>
            <person name="Oakeley E.J."/>
            <person name="Faust A.-M."/>
            <person name="Dessus-Babus S."/>
            <person name="Altorfer M."/>
            <person name="Burckhardt D."/>
            <person name="Oertli M."/>
            <person name="Naumann U."/>
            <person name="Petersen F."/>
            <person name="Wong J."/>
        </authorList>
    </citation>
    <scope>NUCLEOTIDE SEQUENCE</scope>
    <source>
        <strain evidence="3">GSM-AAB239-AS_SAM_17_03QT</strain>
        <tissue evidence="3">Leaf</tissue>
    </source>
</reference>
<accession>A0AAX6HJQ0</accession>
<evidence type="ECO:0000313" key="4">
    <source>
        <dbReference type="Proteomes" id="UP001140949"/>
    </source>
</evidence>
<keyword evidence="2" id="KW-0732">Signal</keyword>
<keyword evidence="4" id="KW-1185">Reference proteome</keyword>
<dbReference type="Proteomes" id="UP001140949">
    <property type="component" value="Unassembled WGS sequence"/>
</dbReference>
<sequence>MAYNTKALLLLVGFLLAIALLGSSEVLTHEQLAQNHVEKTMDYGNIPYPGIPGYGYIPYPGIGPVRSRPRPRPRPRPCRNHLYCRPPADNEIKSGKPHH</sequence>
<feature type="chain" id="PRO_5043421930" evidence="2">
    <location>
        <begin position="25"/>
        <end position="99"/>
    </location>
</feature>
<organism evidence="3 4">
    <name type="scientific">Iris pallida</name>
    <name type="common">Sweet iris</name>
    <dbReference type="NCBI Taxonomy" id="29817"/>
    <lineage>
        <taxon>Eukaryota</taxon>
        <taxon>Viridiplantae</taxon>
        <taxon>Streptophyta</taxon>
        <taxon>Embryophyta</taxon>
        <taxon>Tracheophyta</taxon>
        <taxon>Spermatophyta</taxon>
        <taxon>Magnoliopsida</taxon>
        <taxon>Liliopsida</taxon>
        <taxon>Asparagales</taxon>
        <taxon>Iridaceae</taxon>
        <taxon>Iridoideae</taxon>
        <taxon>Irideae</taxon>
        <taxon>Iris</taxon>
    </lineage>
</organism>